<evidence type="ECO:0000256" key="1">
    <source>
        <dbReference type="ARBA" id="ARBA00008520"/>
    </source>
</evidence>
<dbReference type="RefSeq" id="WP_286346455.1">
    <property type="nucleotide sequence ID" value="NZ_AP027732.1"/>
</dbReference>
<dbReference type="CDD" id="cd13585">
    <property type="entry name" value="PBP2_TMBP_like"/>
    <property type="match status" value="1"/>
</dbReference>
<dbReference type="Proteomes" id="UP001321486">
    <property type="component" value="Chromosome"/>
</dbReference>
<dbReference type="SUPFAM" id="SSF53850">
    <property type="entry name" value="Periplasmic binding protein-like II"/>
    <property type="match status" value="1"/>
</dbReference>
<comment type="similarity">
    <text evidence="1">Belongs to the bacterial solute-binding protein 1 family.</text>
</comment>
<keyword evidence="6" id="KW-1185">Reference proteome</keyword>
<accession>A0ABM8GMR7</accession>
<sequence length="438" mass="45628">MVQTRRARRITTLITATTVTALVAVGTAGCSTAQKAEPLGAKNPTGTIQLWERAGIDPWTKKVVAAFNASHKNLKVVLTSINDAQINTKLSTVFRTNNVPDVVLADDVDGLPYIQSGNMANLTSQLDASGMKSDLSAPQLKLATLNGKVYGTPAVLDASVLFYNKALFAKAGLTAPPSTLDELVTDAQKIRELGSSTYGFNFAGNCAGCLTFTVLPSLYADKSDVFTGSDLTKQTATIEGNTVLQKTLQAYQTIWKDGLAPKSVQSDNGSLWNKNFLGGNIGMATGGLGTYSAASAAMKKNIGIAPIPGATGGISTYIGGANFGIPAKAKNQAGAWEYIKFASGKKMQALLPSAGFAPIRNDLVNDKSFTSANPEVVPGLTAAATGSAPFTLYHNQLFSLEAGPWQTMFTKAVFGGDVAGAMKQGQTGFTSVLSGSGN</sequence>
<dbReference type="InterPro" id="IPR006061">
    <property type="entry name" value="SBP_1_CS"/>
</dbReference>
<evidence type="ECO:0000313" key="6">
    <source>
        <dbReference type="Proteomes" id="UP001321486"/>
    </source>
</evidence>
<gene>
    <name evidence="5" type="ORF">GCM10025867_19720</name>
</gene>
<dbReference type="Gene3D" id="3.40.190.10">
    <property type="entry name" value="Periplasmic binding protein-like II"/>
    <property type="match status" value="2"/>
</dbReference>
<dbReference type="PROSITE" id="PS01037">
    <property type="entry name" value="SBP_BACTERIAL_1"/>
    <property type="match status" value="1"/>
</dbReference>
<evidence type="ECO:0000256" key="2">
    <source>
        <dbReference type="ARBA" id="ARBA00022448"/>
    </source>
</evidence>
<name>A0ABM8GMR7_9MICO</name>
<organism evidence="5 6">
    <name type="scientific">Frondihabitans sucicola</name>
    <dbReference type="NCBI Taxonomy" id="1268041"/>
    <lineage>
        <taxon>Bacteria</taxon>
        <taxon>Bacillati</taxon>
        <taxon>Actinomycetota</taxon>
        <taxon>Actinomycetes</taxon>
        <taxon>Micrococcales</taxon>
        <taxon>Microbacteriaceae</taxon>
        <taxon>Frondihabitans</taxon>
    </lineage>
</organism>
<feature type="chain" id="PRO_5045665209" evidence="4">
    <location>
        <begin position="36"/>
        <end position="438"/>
    </location>
</feature>
<dbReference type="EMBL" id="AP027732">
    <property type="protein sequence ID" value="BDZ49731.1"/>
    <property type="molecule type" value="Genomic_DNA"/>
</dbReference>
<dbReference type="PANTHER" id="PTHR30061">
    <property type="entry name" value="MALTOSE-BINDING PERIPLASMIC PROTEIN"/>
    <property type="match status" value="1"/>
</dbReference>
<proteinExistence type="inferred from homology"/>
<dbReference type="PANTHER" id="PTHR30061:SF50">
    <property type="entry name" value="MALTOSE_MALTODEXTRIN-BINDING PERIPLASMIC PROTEIN"/>
    <property type="match status" value="1"/>
</dbReference>
<evidence type="ECO:0000256" key="3">
    <source>
        <dbReference type="ARBA" id="ARBA00022729"/>
    </source>
</evidence>
<feature type="signal peptide" evidence="4">
    <location>
        <begin position="1"/>
        <end position="35"/>
    </location>
</feature>
<protein>
    <submittedName>
        <fullName evidence="5">Sugar ABC transporter substrate-binding protein</fullName>
    </submittedName>
</protein>
<keyword evidence="2" id="KW-0813">Transport</keyword>
<dbReference type="Pfam" id="PF13416">
    <property type="entry name" value="SBP_bac_8"/>
    <property type="match status" value="1"/>
</dbReference>
<reference evidence="6" key="1">
    <citation type="journal article" date="2019" name="Int. J. Syst. Evol. Microbiol.">
        <title>The Global Catalogue of Microorganisms (GCM) 10K type strain sequencing project: providing services to taxonomists for standard genome sequencing and annotation.</title>
        <authorList>
            <consortium name="The Broad Institute Genomics Platform"/>
            <consortium name="The Broad Institute Genome Sequencing Center for Infectious Disease"/>
            <person name="Wu L."/>
            <person name="Ma J."/>
        </authorList>
    </citation>
    <scope>NUCLEOTIDE SEQUENCE [LARGE SCALE GENOMIC DNA]</scope>
    <source>
        <strain evidence="6">NBRC 108728</strain>
    </source>
</reference>
<evidence type="ECO:0000256" key="4">
    <source>
        <dbReference type="SAM" id="SignalP"/>
    </source>
</evidence>
<evidence type="ECO:0000313" key="5">
    <source>
        <dbReference type="EMBL" id="BDZ49731.1"/>
    </source>
</evidence>
<keyword evidence="3 4" id="KW-0732">Signal</keyword>
<dbReference type="InterPro" id="IPR006059">
    <property type="entry name" value="SBP"/>
</dbReference>
<dbReference type="PROSITE" id="PS51257">
    <property type="entry name" value="PROKAR_LIPOPROTEIN"/>
    <property type="match status" value="1"/>
</dbReference>